<dbReference type="Proteomes" id="UP000501914">
    <property type="component" value="Chromosome"/>
</dbReference>
<dbReference type="EMBL" id="CP048852">
    <property type="protein sequence ID" value="QIW78631.1"/>
    <property type="molecule type" value="Genomic_DNA"/>
</dbReference>
<dbReference type="Gene3D" id="3.90.400.10">
    <property type="entry name" value="Oligo-1,6-glucosidase, Domain 2"/>
    <property type="match status" value="1"/>
</dbReference>
<reference evidence="9 10" key="1">
    <citation type="submission" date="2020-02" db="EMBL/GenBank/DDBJ databases">
        <title>Genome sequencing, annotation and comparative genomic analysis of Bacillus tequilensis EA-CB0015, an effective biological control agent against Pseudocercospora fijiensis in banana plants.</title>
        <authorList>
            <person name="Cuellar-Gaviria T.Z."/>
            <person name="Ju K.-S."/>
            <person name="Villegas-Escobar V."/>
        </authorList>
    </citation>
    <scope>NUCLEOTIDE SEQUENCE [LARGE SCALE GENOMIC DNA]</scope>
    <source>
        <strain evidence="9 10">EA-CB0015</strain>
    </source>
</reference>
<dbReference type="GO" id="GO:0004574">
    <property type="term" value="F:oligo-1,6-glucosidase activity"/>
    <property type="evidence" value="ECO:0007669"/>
    <property type="project" value="UniProtKB-EC"/>
</dbReference>
<dbReference type="InterPro" id="IPR006047">
    <property type="entry name" value="GH13_cat_dom"/>
</dbReference>
<dbReference type="FunFam" id="3.20.20.80:FF:000064">
    <property type="entry name" value="Oligo-1,6-glucosidase"/>
    <property type="match status" value="1"/>
</dbReference>
<dbReference type="GO" id="GO:0005737">
    <property type="term" value="C:cytoplasm"/>
    <property type="evidence" value="ECO:0007669"/>
    <property type="project" value="UniProtKB-SubCell"/>
</dbReference>
<keyword evidence="10" id="KW-1185">Reference proteome</keyword>
<dbReference type="RefSeq" id="WP_167871578.1">
    <property type="nucleotide sequence ID" value="NZ_CP048852.1"/>
</dbReference>
<evidence type="ECO:0000256" key="2">
    <source>
        <dbReference type="ARBA" id="ARBA00008061"/>
    </source>
</evidence>
<dbReference type="NCBIfam" id="NF008183">
    <property type="entry name" value="PRK10933.1"/>
    <property type="match status" value="1"/>
</dbReference>
<dbReference type="InterPro" id="IPR013780">
    <property type="entry name" value="Glyco_hydro_b"/>
</dbReference>
<protein>
    <recommendedName>
        <fullName evidence="7">oligo-1,6-glucosidase</fullName>
        <ecNumber evidence="7">3.2.1.10</ecNumber>
    </recommendedName>
</protein>
<dbReference type="FunFam" id="3.20.20.80:FF:000014">
    <property type="entry name" value="Alpha,alpha-phosphotrehalase"/>
    <property type="match status" value="1"/>
</dbReference>
<name>A0A6H0WDM9_9BACI</name>
<evidence type="ECO:0000256" key="4">
    <source>
        <dbReference type="ARBA" id="ARBA00022801"/>
    </source>
</evidence>
<keyword evidence="4" id="KW-0378">Hydrolase</keyword>
<keyword evidence="3" id="KW-0963">Cytoplasm</keyword>
<evidence type="ECO:0000256" key="1">
    <source>
        <dbReference type="ARBA" id="ARBA00004496"/>
    </source>
</evidence>
<evidence type="ECO:0000313" key="9">
    <source>
        <dbReference type="EMBL" id="QIW78631.1"/>
    </source>
</evidence>
<dbReference type="SMART" id="SM00642">
    <property type="entry name" value="Aamy"/>
    <property type="match status" value="1"/>
</dbReference>
<dbReference type="InterPro" id="IPR045857">
    <property type="entry name" value="O16G_dom_2"/>
</dbReference>
<dbReference type="EC" id="3.2.1.10" evidence="7"/>
<dbReference type="SUPFAM" id="SSF51011">
    <property type="entry name" value="Glycosyl hydrolase domain"/>
    <property type="match status" value="1"/>
</dbReference>
<dbReference type="GO" id="GO:0004556">
    <property type="term" value="F:alpha-amylase activity"/>
    <property type="evidence" value="ECO:0007669"/>
    <property type="project" value="TreeGrafter"/>
</dbReference>
<dbReference type="FunFam" id="3.90.400.10:FF:000002">
    <property type="entry name" value="Sucrose isomerase"/>
    <property type="match status" value="1"/>
</dbReference>
<comment type="catalytic activity">
    <reaction evidence="6">
        <text>Hydrolysis of (1-&gt;6)-alpha-D-glucosidic linkages in some oligosaccharides produced from starch and glycogen by alpha-amylase, and in isomaltose.</text>
        <dbReference type="EC" id="3.2.1.10"/>
    </reaction>
</comment>
<dbReference type="GO" id="GO:0009313">
    <property type="term" value="P:oligosaccharide catabolic process"/>
    <property type="evidence" value="ECO:0007669"/>
    <property type="project" value="TreeGrafter"/>
</dbReference>
<comment type="subcellular location">
    <subcellularLocation>
        <location evidence="1">Cytoplasm</location>
    </subcellularLocation>
</comment>
<comment type="similarity">
    <text evidence="2">Belongs to the glycosyl hydrolase 13 family.</text>
</comment>
<feature type="domain" description="Glycosyl hydrolase family 13 catalytic" evidence="8">
    <location>
        <begin position="13"/>
        <end position="420"/>
    </location>
</feature>
<evidence type="ECO:0000256" key="6">
    <source>
        <dbReference type="ARBA" id="ARBA00036217"/>
    </source>
</evidence>
<dbReference type="InterPro" id="IPR017853">
    <property type="entry name" value="GH"/>
</dbReference>
<dbReference type="CDD" id="cd11333">
    <property type="entry name" value="AmyAc_SI_OligoGlu_DGase"/>
    <property type="match status" value="1"/>
</dbReference>
<dbReference type="SUPFAM" id="SSF51445">
    <property type="entry name" value="(Trans)glycosidases"/>
    <property type="match status" value="1"/>
</dbReference>
<dbReference type="AlphaFoldDB" id="A0A6H0WDM9"/>
<proteinExistence type="inferred from homology"/>
<evidence type="ECO:0000256" key="3">
    <source>
        <dbReference type="ARBA" id="ARBA00022490"/>
    </source>
</evidence>
<dbReference type="Gene3D" id="2.60.40.1180">
    <property type="entry name" value="Golgi alpha-mannosidase II"/>
    <property type="match status" value="1"/>
</dbReference>
<dbReference type="KEGG" id="bteq:G4P54_01630"/>
<dbReference type="FunFam" id="2.60.40.1180:FF:000007">
    <property type="entry name" value="Sucrose isomerase"/>
    <property type="match status" value="1"/>
</dbReference>
<evidence type="ECO:0000256" key="7">
    <source>
        <dbReference type="ARBA" id="ARBA00038939"/>
    </source>
</evidence>
<gene>
    <name evidence="9" type="ORF">G4P54_01630</name>
</gene>
<sequence>MKTDWWKDAVVYQIYPRSFQDSNGDGIGDLRGIMSRLDYIKELGADVIWICPLYPSPNVDYGYDVTDHKAMMDSYGTMDDFHELVDQVHQRGLKLVMDFVLNHTSVEHPWFKEAEMDKNSKYRSYYIWRPGTKNGPPTDWVSNYGRPVWEYEEHTGEYYLHMNAVKQADLNWENPEVRQAVYDMMKFWLDKGVDGLRIDQLHLISKKEYLPSYEDYVNQQAEPKPFQPNGERIHDYLKEMTDEVFSQYDVMSVGEVGSVTPEEGLKYTGTAKHELNMIFHFQHMELDQQPGKEHWDVKPLELSDLKSVLTAWQKKLEHQGWNTLYWCNHDQPRIVSRFGDEGEYRKASAKMLATVLYLMKGTPYMYQGEEIGMTNAPFTRIEDYKDIQTIHMYHKRVFEKGYDPEDVMRSILAKSRDHARTPMQWSSGKNAGFTDGTPWLKVNPNFTSINVEEALTDPDSIFTYYKKLIRLRKQYADLIKGSYDLLLPDDPQLFVYMRENGKQQLLSVNNFSKEQAVFRWPEHCGMAQASLLLSNYSNSGDLADEMVFQPFESRVYLLDNTIK</sequence>
<evidence type="ECO:0000256" key="5">
    <source>
        <dbReference type="ARBA" id="ARBA00023295"/>
    </source>
</evidence>
<evidence type="ECO:0000313" key="10">
    <source>
        <dbReference type="Proteomes" id="UP000501914"/>
    </source>
</evidence>
<dbReference type="PANTHER" id="PTHR10357">
    <property type="entry name" value="ALPHA-AMYLASE FAMILY MEMBER"/>
    <property type="match status" value="1"/>
</dbReference>
<accession>A0A6H0WDM9</accession>
<dbReference type="Gene3D" id="3.20.20.80">
    <property type="entry name" value="Glycosidases"/>
    <property type="match status" value="1"/>
</dbReference>
<organism evidence="9 10">
    <name type="scientific">Bacillus tequilensis</name>
    <dbReference type="NCBI Taxonomy" id="227866"/>
    <lineage>
        <taxon>Bacteria</taxon>
        <taxon>Bacillati</taxon>
        <taxon>Bacillota</taxon>
        <taxon>Bacilli</taxon>
        <taxon>Bacillales</taxon>
        <taxon>Bacillaceae</taxon>
        <taxon>Bacillus</taxon>
    </lineage>
</organism>
<dbReference type="PANTHER" id="PTHR10357:SF184">
    <property type="entry name" value="OLIGO-1,6-GLUCOSIDASE 1"/>
    <property type="match status" value="1"/>
</dbReference>
<keyword evidence="5" id="KW-0326">Glycosidase</keyword>
<dbReference type="Pfam" id="PF00128">
    <property type="entry name" value="Alpha-amylase"/>
    <property type="match status" value="1"/>
</dbReference>
<evidence type="ECO:0000259" key="8">
    <source>
        <dbReference type="SMART" id="SM00642"/>
    </source>
</evidence>